<name>A0A4C1WM38_EUMVA</name>
<sequence length="187" mass="21277">MRISTLLPQVRGRADGGRRPVWAGAELRNAPAGDEWVYVTDYLPRCPGPPPAWGAPAVEAKAGAHYLYYIGEALRPLCADDVRQETARDPLFLKVIRYVENGSLKKMSDFELFPYFRCQLELSIEKGYIMRGHKVVVPSFFHHFGVVKIKMEARNRMRCPENSDRTKNLNMQNIQYFSLPVPAPTPP</sequence>
<protein>
    <submittedName>
        <fullName evidence="1">Uncharacterized protein</fullName>
    </submittedName>
</protein>
<accession>A0A4C1WM38</accession>
<evidence type="ECO:0000313" key="1">
    <source>
        <dbReference type="EMBL" id="GBP51174.1"/>
    </source>
</evidence>
<proteinExistence type="predicted"/>
<dbReference type="Proteomes" id="UP000299102">
    <property type="component" value="Unassembled WGS sequence"/>
</dbReference>
<organism evidence="1 2">
    <name type="scientific">Eumeta variegata</name>
    <name type="common">Bagworm moth</name>
    <name type="synonym">Eumeta japonica</name>
    <dbReference type="NCBI Taxonomy" id="151549"/>
    <lineage>
        <taxon>Eukaryota</taxon>
        <taxon>Metazoa</taxon>
        <taxon>Ecdysozoa</taxon>
        <taxon>Arthropoda</taxon>
        <taxon>Hexapoda</taxon>
        <taxon>Insecta</taxon>
        <taxon>Pterygota</taxon>
        <taxon>Neoptera</taxon>
        <taxon>Endopterygota</taxon>
        <taxon>Lepidoptera</taxon>
        <taxon>Glossata</taxon>
        <taxon>Ditrysia</taxon>
        <taxon>Tineoidea</taxon>
        <taxon>Psychidae</taxon>
        <taxon>Oiketicinae</taxon>
        <taxon>Eumeta</taxon>
    </lineage>
</organism>
<dbReference type="EMBL" id="BGZK01000576">
    <property type="protein sequence ID" value="GBP51174.1"/>
    <property type="molecule type" value="Genomic_DNA"/>
</dbReference>
<reference evidence="1 2" key="1">
    <citation type="journal article" date="2019" name="Commun. Biol.">
        <title>The bagworm genome reveals a unique fibroin gene that provides high tensile strength.</title>
        <authorList>
            <person name="Kono N."/>
            <person name="Nakamura H."/>
            <person name="Ohtoshi R."/>
            <person name="Tomita M."/>
            <person name="Numata K."/>
            <person name="Arakawa K."/>
        </authorList>
    </citation>
    <scope>NUCLEOTIDE SEQUENCE [LARGE SCALE GENOMIC DNA]</scope>
</reference>
<keyword evidence="2" id="KW-1185">Reference proteome</keyword>
<gene>
    <name evidence="1" type="ORF">EVAR_97998_1</name>
</gene>
<evidence type="ECO:0000313" key="2">
    <source>
        <dbReference type="Proteomes" id="UP000299102"/>
    </source>
</evidence>
<dbReference type="AlphaFoldDB" id="A0A4C1WM38"/>
<comment type="caution">
    <text evidence="1">The sequence shown here is derived from an EMBL/GenBank/DDBJ whole genome shotgun (WGS) entry which is preliminary data.</text>
</comment>